<dbReference type="InterPro" id="IPR043776">
    <property type="entry name" value="DUF5718"/>
</dbReference>
<keyword evidence="2" id="KW-1185">Reference proteome</keyword>
<evidence type="ECO:0000313" key="1">
    <source>
        <dbReference type="EMBL" id="MFB9133850.1"/>
    </source>
</evidence>
<dbReference type="RefSeq" id="WP_390189456.1">
    <property type="nucleotide sequence ID" value="NZ_JBHMEP010000001.1"/>
</dbReference>
<gene>
    <name evidence="1" type="ORF">ACFFUV_02570</name>
</gene>
<comment type="caution">
    <text evidence="1">The sequence shown here is derived from an EMBL/GenBank/DDBJ whole genome shotgun (WGS) entry which is preliminary data.</text>
</comment>
<dbReference type="Proteomes" id="UP001589645">
    <property type="component" value="Unassembled WGS sequence"/>
</dbReference>
<proteinExistence type="predicted"/>
<name>A0ABV5HI04_9VIBR</name>
<reference evidence="1 2" key="1">
    <citation type="submission" date="2024-09" db="EMBL/GenBank/DDBJ databases">
        <authorList>
            <person name="Sun Q."/>
            <person name="Mori K."/>
        </authorList>
    </citation>
    <scope>NUCLEOTIDE SEQUENCE [LARGE SCALE GENOMIC DNA]</scope>
    <source>
        <strain evidence="1 2">CECT 8064</strain>
    </source>
</reference>
<evidence type="ECO:0000313" key="2">
    <source>
        <dbReference type="Proteomes" id="UP001589645"/>
    </source>
</evidence>
<sequence>MKMYTDVLVLGIAGNFAGHLQQAGEAEDFAQLEGADLAKPQALFPIYVPSESNSFLTNFPLSHNAIQLPLDVDHLQIEPEVGLLCDVVYDQYHQVVDLKPKAFGAFNDCSIRRPDANKISEKKNWGTASKGIAETLLPISQLAPGGEIDQYRIASFHKRGEGFELYGEDCEISGYTYFYDQLLSWISEQMNQQQDSGPKENIKHMIAEADYPQQVLLALGATRYTPYGETNFLQRGDVSMVVVYDQRSYTPQQIRQLAASNQLQKSGISAVVQTVF</sequence>
<accession>A0ABV5HI04</accession>
<dbReference type="EMBL" id="JBHMEP010000001">
    <property type="protein sequence ID" value="MFB9133850.1"/>
    <property type="molecule type" value="Genomic_DNA"/>
</dbReference>
<dbReference type="Pfam" id="PF18985">
    <property type="entry name" value="DUF5718"/>
    <property type="match status" value="1"/>
</dbReference>
<organism evidence="1 2">
    <name type="scientific">Vibrio olivae</name>
    <dbReference type="NCBI Taxonomy" id="1243002"/>
    <lineage>
        <taxon>Bacteria</taxon>
        <taxon>Pseudomonadati</taxon>
        <taxon>Pseudomonadota</taxon>
        <taxon>Gammaproteobacteria</taxon>
        <taxon>Vibrionales</taxon>
        <taxon>Vibrionaceae</taxon>
        <taxon>Vibrio</taxon>
    </lineage>
</organism>
<protein>
    <submittedName>
        <fullName evidence="1">DUF5718 family protein</fullName>
    </submittedName>
</protein>